<evidence type="ECO:0000259" key="14">
    <source>
        <dbReference type="SMART" id="SM01024"/>
    </source>
</evidence>
<evidence type="ECO:0000256" key="11">
    <source>
        <dbReference type="ARBA" id="ARBA00048778"/>
    </source>
</evidence>
<name>A0A1X7RS63_ZYMT9</name>
<dbReference type="AlphaFoldDB" id="A0A1X7RS63"/>
<sequence>MSSNRNIGRLGLSGLSGMFTTLAAGLRGDASDALLLTPDQVCRQTLAILRSASPLLEWSIRNCLPIVLLGVGLSQYVNGLLQLRCLGKQVYSNFLSSVTVAGLSPLNKEACSYIAKHGIGQDSRSLTLSENDSENSDLPLAFIPAVSSASWFKFNGVWLKFSRNRNDDEKPEKMVNSRKYGTRMVGGEKADPDIILSCFSFTGSVKPIKDFLEHVQAATEAENALMISITRWSADSRLGARGEFDPITVHRPARNLDSVSMEAAKKASMVTDMTTYLASQKWYADRGIPWRRGYCLYGPPGTGKTSIACALAGHFGIALIIISLSTPGMSDASLQMMFDALPTRCIVLLEDIDSAGIKRERVAEPADDDQAGRHYGVYRQSPPNPANVTLSGLLNAIDGVGAHEGRILLATTNSPDSLDPALVRPGRIDMKILFAYASAEVSESLFLHIFQDTEGRTPHHGLAALANKFSALIPEDQLSPAEVQNFLLAHRNDPEEAVEGAAAWAESMLETRRQGGNVASFNGQI</sequence>
<dbReference type="InterPro" id="IPR027417">
    <property type="entry name" value="P-loop_NTPase"/>
</dbReference>
<evidence type="ECO:0000256" key="7">
    <source>
        <dbReference type="ARBA" id="ARBA00022840"/>
    </source>
</evidence>
<evidence type="ECO:0008006" key="17">
    <source>
        <dbReference type="Google" id="ProtNLM"/>
    </source>
</evidence>
<accession>A0A1X7RS63</accession>
<dbReference type="Pfam" id="PF25426">
    <property type="entry name" value="AAA_lid_BCS1"/>
    <property type="match status" value="1"/>
</dbReference>
<comment type="catalytic activity">
    <reaction evidence="11">
        <text>ATP + H2O = ADP + phosphate + H(+)</text>
        <dbReference type="Rhea" id="RHEA:13065"/>
        <dbReference type="ChEBI" id="CHEBI:15377"/>
        <dbReference type="ChEBI" id="CHEBI:15378"/>
        <dbReference type="ChEBI" id="CHEBI:30616"/>
        <dbReference type="ChEBI" id="CHEBI:43474"/>
        <dbReference type="ChEBI" id="CHEBI:456216"/>
    </reaction>
    <physiologicalReaction direction="left-to-right" evidence="11">
        <dbReference type="Rhea" id="RHEA:13066"/>
    </physiologicalReaction>
</comment>
<evidence type="ECO:0000313" key="15">
    <source>
        <dbReference type="EMBL" id="SMQ50041.1"/>
    </source>
</evidence>
<proteinExistence type="inferred from homology"/>
<evidence type="ECO:0000256" key="4">
    <source>
        <dbReference type="ARBA" id="ARBA00022741"/>
    </source>
</evidence>
<dbReference type="SMART" id="SM00382">
    <property type="entry name" value="AAA"/>
    <property type="match status" value="1"/>
</dbReference>
<dbReference type="GO" id="GO:0016887">
    <property type="term" value="F:ATP hydrolysis activity"/>
    <property type="evidence" value="ECO:0007669"/>
    <property type="project" value="InterPro"/>
</dbReference>
<dbReference type="EMBL" id="LT853695">
    <property type="protein sequence ID" value="SMQ50041.1"/>
    <property type="molecule type" value="Genomic_DNA"/>
</dbReference>
<dbReference type="SMART" id="SM01024">
    <property type="entry name" value="BCS1_N"/>
    <property type="match status" value="1"/>
</dbReference>
<keyword evidence="6" id="KW-0378">Hydrolase</keyword>
<keyword evidence="4 12" id="KW-0547">Nucleotide-binding</keyword>
<keyword evidence="3" id="KW-0812">Transmembrane</keyword>
<gene>
    <name evidence="15" type="ORF">ZT3D7_G5193</name>
</gene>
<keyword evidence="9" id="KW-0496">Mitochondrion</keyword>
<evidence type="ECO:0000256" key="5">
    <source>
        <dbReference type="ARBA" id="ARBA00022792"/>
    </source>
</evidence>
<keyword evidence="5" id="KW-0999">Mitochondrion inner membrane</keyword>
<dbReference type="InterPro" id="IPR003960">
    <property type="entry name" value="ATPase_AAA_CS"/>
</dbReference>
<dbReference type="InterPro" id="IPR057495">
    <property type="entry name" value="AAA_lid_BCS1"/>
</dbReference>
<dbReference type="Pfam" id="PF00004">
    <property type="entry name" value="AAA"/>
    <property type="match status" value="1"/>
</dbReference>
<feature type="domain" description="BCS1 N-terminal" evidence="14">
    <location>
        <begin position="69"/>
        <end position="259"/>
    </location>
</feature>
<evidence type="ECO:0000256" key="1">
    <source>
        <dbReference type="ARBA" id="ARBA00004434"/>
    </source>
</evidence>
<evidence type="ECO:0000256" key="6">
    <source>
        <dbReference type="ARBA" id="ARBA00022801"/>
    </source>
</evidence>
<evidence type="ECO:0000259" key="13">
    <source>
        <dbReference type="SMART" id="SM00382"/>
    </source>
</evidence>
<keyword evidence="16" id="KW-1185">Reference proteome</keyword>
<dbReference type="GO" id="GO:0005743">
    <property type="term" value="C:mitochondrial inner membrane"/>
    <property type="evidence" value="ECO:0007669"/>
    <property type="project" value="UniProtKB-SubCell"/>
</dbReference>
<keyword evidence="7 12" id="KW-0067">ATP-binding</keyword>
<evidence type="ECO:0000256" key="9">
    <source>
        <dbReference type="ARBA" id="ARBA00023128"/>
    </source>
</evidence>
<evidence type="ECO:0000256" key="2">
    <source>
        <dbReference type="ARBA" id="ARBA00007448"/>
    </source>
</evidence>
<reference evidence="15 16" key="1">
    <citation type="submission" date="2016-06" db="EMBL/GenBank/DDBJ databases">
        <authorList>
            <person name="Kjaerup R.B."/>
            <person name="Dalgaard T.S."/>
            <person name="Juul-Madsen H.R."/>
        </authorList>
    </citation>
    <scope>NUCLEOTIDE SEQUENCE [LARGE SCALE GENOMIC DNA]</scope>
</reference>
<evidence type="ECO:0000256" key="10">
    <source>
        <dbReference type="ARBA" id="ARBA00023136"/>
    </source>
</evidence>
<dbReference type="Gene3D" id="3.40.50.300">
    <property type="entry name" value="P-loop containing nucleotide triphosphate hydrolases"/>
    <property type="match status" value="1"/>
</dbReference>
<comment type="similarity">
    <text evidence="2">Belongs to the AAA ATPase family. BCS1 subfamily.</text>
</comment>
<keyword evidence="8" id="KW-1133">Transmembrane helix</keyword>
<dbReference type="SUPFAM" id="SSF52540">
    <property type="entry name" value="P-loop containing nucleoside triphosphate hydrolases"/>
    <property type="match status" value="1"/>
</dbReference>
<evidence type="ECO:0000313" key="16">
    <source>
        <dbReference type="Proteomes" id="UP000215127"/>
    </source>
</evidence>
<dbReference type="PANTHER" id="PTHR23070">
    <property type="entry name" value="BCS1 AAA-TYPE ATPASE"/>
    <property type="match status" value="1"/>
</dbReference>
<dbReference type="InterPro" id="IPR003959">
    <property type="entry name" value="ATPase_AAA_core"/>
</dbReference>
<comment type="subcellular location">
    <subcellularLocation>
        <location evidence="1">Mitochondrion inner membrane</location>
        <topology evidence="1">Single-pass membrane protein</topology>
    </subcellularLocation>
</comment>
<evidence type="ECO:0000256" key="12">
    <source>
        <dbReference type="RuleBase" id="RU003651"/>
    </source>
</evidence>
<dbReference type="Pfam" id="PF08740">
    <property type="entry name" value="BCS1_N"/>
    <property type="match status" value="1"/>
</dbReference>
<dbReference type="InterPro" id="IPR050747">
    <property type="entry name" value="Mitochondrial_chaperone_BCS1"/>
</dbReference>
<protein>
    <recommendedName>
        <fullName evidence="17">AAA+ ATPase domain-containing protein</fullName>
    </recommendedName>
</protein>
<organism evidence="15 16">
    <name type="scientific">Zymoseptoria tritici (strain ST99CH_3D7)</name>
    <dbReference type="NCBI Taxonomy" id="1276538"/>
    <lineage>
        <taxon>Eukaryota</taxon>
        <taxon>Fungi</taxon>
        <taxon>Dikarya</taxon>
        <taxon>Ascomycota</taxon>
        <taxon>Pezizomycotina</taxon>
        <taxon>Dothideomycetes</taxon>
        <taxon>Dothideomycetidae</taxon>
        <taxon>Mycosphaerellales</taxon>
        <taxon>Mycosphaerellaceae</taxon>
        <taxon>Zymoseptoria</taxon>
    </lineage>
</organism>
<evidence type="ECO:0000256" key="8">
    <source>
        <dbReference type="ARBA" id="ARBA00022989"/>
    </source>
</evidence>
<dbReference type="GO" id="GO:0005524">
    <property type="term" value="F:ATP binding"/>
    <property type="evidence" value="ECO:0007669"/>
    <property type="project" value="UniProtKB-KW"/>
</dbReference>
<dbReference type="STRING" id="1276538.A0A1X7RS63"/>
<dbReference type="Proteomes" id="UP000215127">
    <property type="component" value="Chromosome 4"/>
</dbReference>
<keyword evidence="10" id="KW-0472">Membrane</keyword>
<evidence type="ECO:0000256" key="3">
    <source>
        <dbReference type="ARBA" id="ARBA00022692"/>
    </source>
</evidence>
<dbReference type="InterPro" id="IPR014851">
    <property type="entry name" value="BCS1_N"/>
</dbReference>
<dbReference type="PROSITE" id="PS00674">
    <property type="entry name" value="AAA"/>
    <property type="match status" value="1"/>
</dbReference>
<feature type="domain" description="AAA+ ATPase" evidence="13">
    <location>
        <begin position="290"/>
        <end position="438"/>
    </location>
</feature>
<dbReference type="InterPro" id="IPR003593">
    <property type="entry name" value="AAA+_ATPase"/>
</dbReference>